<dbReference type="SMART" id="SM00507">
    <property type="entry name" value="HNHc"/>
    <property type="match status" value="1"/>
</dbReference>
<evidence type="ECO:0000256" key="1">
    <source>
        <dbReference type="SAM" id="MobiDB-lite"/>
    </source>
</evidence>
<gene>
    <name evidence="3" type="ORF">EAH80_25590</name>
</gene>
<reference evidence="3 4" key="1">
    <citation type="journal article" date="2019" name="Environ. Microbiol.">
        <title>Species interactions and distinct microbial communities in high Arctic permafrost affected cryosols are associated with the CH4 and CO2 gas fluxes.</title>
        <authorList>
            <person name="Altshuler I."/>
            <person name="Hamel J."/>
            <person name="Turney S."/>
            <person name="Magnuson E."/>
            <person name="Levesque R."/>
            <person name="Greer C."/>
            <person name="Whyte L.G."/>
        </authorList>
    </citation>
    <scope>NUCLEOTIDE SEQUENCE [LARGE SCALE GENOMIC DNA]</scope>
    <source>
        <strain evidence="3 4">S5.20</strain>
    </source>
</reference>
<comment type="caution">
    <text evidence="3">The sequence shown here is derived from an EMBL/GenBank/DDBJ whole genome shotgun (WGS) entry which is preliminary data.</text>
</comment>
<keyword evidence="4" id="KW-1185">Reference proteome</keyword>
<proteinExistence type="predicted"/>
<dbReference type="InterPro" id="IPR003870">
    <property type="entry name" value="DUF222"/>
</dbReference>
<accession>A0A502DWG5</accession>
<dbReference type="GO" id="GO:0004519">
    <property type="term" value="F:endonuclease activity"/>
    <property type="evidence" value="ECO:0007669"/>
    <property type="project" value="UniProtKB-KW"/>
</dbReference>
<feature type="region of interest" description="Disordered" evidence="1">
    <location>
        <begin position="269"/>
        <end position="303"/>
    </location>
</feature>
<feature type="compositionally biased region" description="Acidic residues" evidence="1">
    <location>
        <begin position="292"/>
        <end position="303"/>
    </location>
</feature>
<dbReference type="Pfam" id="PF02720">
    <property type="entry name" value="DUF222"/>
    <property type="match status" value="1"/>
</dbReference>
<evidence type="ECO:0000313" key="3">
    <source>
        <dbReference type="EMBL" id="TPG29868.1"/>
    </source>
</evidence>
<dbReference type="CDD" id="cd00085">
    <property type="entry name" value="HNHc"/>
    <property type="match status" value="1"/>
</dbReference>
<feature type="compositionally biased region" description="Basic and acidic residues" evidence="1">
    <location>
        <begin position="510"/>
        <end position="526"/>
    </location>
</feature>
<name>A0A502DWG5_9MYCO</name>
<feature type="compositionally biased region" description="Low complexity" evidence="1">
    <location>
        <begin position="277"/>
        <end position="289"/>
    </location>
</feature>
<evidence type="ECO:0000259" key="2">
    <source>
        <dbReference type="SMART" id="SM00507"/>
    </source>
</evidence>
<dbReference type="EMBL" id="RCZG01000014">
    <property type="protein sequence ID" value="TPG29868.1"/>
    <property type="molecule type" value="Genomic_DNA"/>
</dbReference>
<sequence>MFDELVAQTAGVRGAGAVQAWSRVESAACARRLAAMATMLDDAHAADGSASRDQWCLDNWDAVSAHIAAAGRLTSGVASNLLLVAVALRERFPKVQALFADGLITYALVRAIVARAANVTDPDALHALDTALAEALVGWGPMSVAKTEQHIDAIVAQVDPLAVRRTQTRARDRSLNVHVEDGSGLAAVFGSLFTPDAIAFDTRLNALADTVCPADPRTKDQRRADAMGALSHGADRLACLCGTEDCDAAQNPPSTGVIIHLIAHHDTTTGTGGLPADPNGTPTLDTTPDPDVPPDPDPTADPDAEECAALDGVAPTMFTRPLHELTLTEALTPERGALSTIRPAAMMGGRFLPGPLLRRAALGATITAIVHPGHAPPEPRYTPSKTLADFVRCRDLTCRFPGCHEPATHCDLDHTIPWPCGPTQASNLKAVCRKHHLLKTFWGGPTGWQDRQHRNGTIDWIAPDGQTYRTTPGSRLLFPELCAPTAPVTTTGPVPPAHTSGLRMPRRKATRAEDRARRIHDERELNRAATEPEPDPPF</sequence>
<feature type="domain" description="HNH nuclease" evidence="2">
    <location>
        <begin position="386"/>
        <end position="437"/>
    </location>
</feature>
<protein>
    <submittedName>
        <fullName evidence="3">HNH endonuclease</fullName>
    </submittedName>
</protein>
<keyword evidence="3" id="KW-0378">Hydrolase</keyword>
<dbReference type="InterPro" id="IPR003615">
    <property type="entry name" value="HNH_nuc"/>
</dbReference>
<organism evidence="3 4">
    <name type="scientific">Mycolicibacterium hodleri</name>
    <dbReference type="NCBI Taxonomy" id="49897"/>
    <lineage>
        <taxon>Bacteria</taxon>
        <taxon>Bacillati</taxon>
        <taxon>Actinomycetota</taxon>
        <taxon>Actinomycetes</taxon>
        <taxon>Mycobacteriales</taxon>
        <taxon>Mycobacteriaceae</taxon>
        <taxon>Mycolicibacterium</taxon>
    </lineage>
</organism>
<dbReference type="AlphaFoldDB" id="A0A502DWG5"/>
<evidence type="ECO:0000313" key="4">
    <source>
        <dbReference type="Proteomes" id="UP000320095"/>
    </source>
</evidence>
<feature type="region of interest" description="Disordered" evidence="1">
    <location>
        <begin position="487"/>
        <end position="538"/>
    </location>
</feature>
<dbReference type="Proteomes" id="UP000320095">
    <property type="component" value="Unassembled WGS sequence"/>
</dbReference>
<keyword evidence="3" id="KW-0540">Nuclease</keyword>
<dbReference type="OrthoDB" id="4775237at2"/>
<keyword evidence="3" id="KW-0255">Endonuclease</keyword>
<dbReference type="RefSeq" id="WP_140697554.1">
    <property type="nucleotide sequence ID" value="NZ_RCZG01000014.1"/>
</dbReference>